<evidence type="ECO:0000313" key="5">
    <source>
        <dbReference type="Proteomes" id="UP000647172"/>
    </source>
</evidence>
<dbReference type="GO" id="GO:0006465">
    <property type="term" value="P:signal peptide processing"/>
    <property type="evidence" value="ECO:0007669"/>
    <property type="project" value="TreeGrafter"/>
</dbReference>
<evidence type="ECO:0000259" key="3">
    <source>
        <dbReference type="Pfam" id="PF01478"/>
    </source>
</evidence>
<gene>
    <name evidence="4" type="ORF">Ani05nite_32540</name>
</gene>
<comment type="caution">
    <text evidence="4">The sequence shown here is derived from an EMBL/GenBank/DDBJ whole genome shotgun (WGS) entry which is preliminary data.</text>
</comment>
<feature type="transmembrane region" description="Helical" evidence="2">
    <location>
        <begin position="132"/>
        <end position="152"/>
    </location>
</feature>
<sequence length="227" mass="22631">MCAAVFGGAAAAFVPCPAHRLAVPRGTRPRSTCADCTAAVATWVRAGAPCRCARPPVWTVTTGVLVTGLLGATIGPAPRLLVLLPAALLGLLLAVIDFRCLRLPDPLVALLAAGTALPLGAGALLAGEPARVGRAALAALISGVFYLIIALLPGAGLGAGDVKLATVLGFVLGFLGWPALALGLLTPHLINGPIAVALLLTRRAARRTALPLGPALLAGALLGILLS</sequence>
<dbReference type="Gene3D" id="1.20.120.1220">
    <property type="match status" value="1"/>
</dbReference>
<dbReference type="AlphaFoldDB" id="A0A919JI12"/>
<dbReference type="Proteomes" id="UP000647172">
    <property type="component" value="Unassembled WGS sequence"/>
</dbReference>
<dbReference type="InterPro" id="IPR050882">
    <property type="entry name" value="Prepilin_peptidase/N-MTase"/>
</dbReference>
<dbReference type="GO" id="GO:0004190">
    <property type="term" value="F:aspartic-type endopeptidase activity"/>
    <property type="evidence" value="ECO:0007669"/>
    <property type="project" value="InterPro"/>
</dbReference>
<comment type="similarity">
    <text evidence="1">Belongs to the peptidase A24 family.</text>
</comment>
<dbReference type="InterPro" id="IPR000045">
    <property type="entry name" value="Prepilin_IV_endopep_pep"/>
</dbReference>
<dbReference type="PANTHER" id="PTHR30487">
    <property type="entry name" value="TYPE 4 PREPILIN-LIKE PROTEINS LEADER PEPTIDE-PROCESSING ENZYME"/>
    <property type="match status" value="1"/>
</dbReference>
<keyword evidence="2" id="KW-0472">Membrane</keyword>
<dbReference type="GO" id="GO:0005886">
    <property type="term" value="C:plasma membrane"/>
    <property type="evidence" value="ECO:0007669"/>
    <property type="project" value="TreeGrafter"/>
</dbReference>
<dbReference type="EMBL" id="BOMQ01000037">
    <property type="protein sequence ID" value="GIE49720.1"/>
    <property type="molecule type" value="Genomic_DNA"/>
</dbReference>
<proteinExistence type="inferred from homology"/>
<dbReference type="Pfam" id="PF01478">
    <property type="entry name" value="Peptidase_A24"/>
    <property type="match status" value="1"/>
</dbReference>
<keyword evidence="2" id="KW-1133">Transmembrane helix</keyword>
<feature type="transmembrane region" description="Helical" evidence="2">
    <location>
        <begin position="107"/>
        <end position="126"/>
    </location>
</feature>
<keyword evidence="5" id="KW-1185">Reference proteome</keyword>
<accession>A0A919JI12</accession>
<protein>
    <recommendedName>
        <fullName evidence="3">Prepilin type IV endopeptidase peptidase domain-containing protein</fullName>
    </recommendedName>
</protein>
<keyword evidence="2" id="KW-0812">Transmembrane</keyword>
<name>A0A919JI12_9ACTN</name>
<dbReference type="PANTHER" id="PTHR30487:SF0">
    <property type="entry name" value="PREPILIN LEADER PEPTIDASE_N-METHYLTRANSFERASE-RELATED"/>
    <property type="match status" value="1"/>
</dbReference>
<organism evidence="4 5">
    <name type="scientific">Actinoplanes nipponensis</name>
    <dbReference type="NCBI Taxonomy" id="135950"/>
    <lineage>
        <taxon>Bacteria</taxon>
        <taxon>Bacillati</taxon>
        <taxon>Actinomycetota</taxon>
        <taxon>Actinomycetes</taxon>
        <taxon>Micromonosporales</taxon>
        <taxon>Micromonosporaceae</taxon>
        <taxon>Actinoplanes</taxon>
    </lineage>
</organism>
<feature type="domain" description="Prepilin type IV endopeptidase peptidase" evidence="3">
    <location>
        <begin position="88"/>
        <end position="182"/>
    </location>
</feature>
<feature type="transmembrane region" description="Helical" evidence="2">
    <location>
        <begin position="164"/>
        <end position="189"/>
    </location>
</feature>
<feature type="transmembrane region" description="Helical" evidence="2">
    <location>
        <begin position="209"/>
        <end position="226"/>
    </location>
</feature>
<evidence type="ECO:0000256" key="1">
    <source>
        <dbReference type="ARBA" id="ARBA00005801"/>
    </source>
</evidence>
<reference evidence="4" key="1">
    <citation type="submission" date="2021-01" db="EMBL/GenBank/DDBJ databases">
        <title>Whole genome shotgun sequence of Actinoplanes nipponensis NBRC 14063.</title>
        <authorList>
            <person name="Komaki H."/>
            <person name="Tamura T."/>
        </authorList>
    </citation>
    <scope>NUCLEOTIDE SEQUENCE</scope>
    <source>
        <strain evidence="4">NBRC 14063</strain>
    </source>
</reference>
<evidence type="ECO:0000256" key="2">
    <source>
        <dbReference type="SAM" id="Phobius"/>
    </source>
</evidence>
<evidence type="ECO:0000313" key="4">
    <source>
        <dbReference type="EMBL" id="GIE49720.1"/>
    </source>
</evidence>
<feature type="transmembrane region" description="Helical" evidence="2">
    <location>
        <begin position="77"/>
        <end position="95"/>
    </location>
</feature>